<keyword evidence="6 7" id="KW-0472">Membrane</keyword>
<sequence length="313" mass="34757">MAEMVNSMNNMGFTALEVLNNQSPLDYKSLMIREILIVGSGPLGSENIRLMSSHGGADPNKREGGGGAISETGIAVTDYTVEGEAEDQKAVQKCLMWARGCLDKLLDYRGDWMNETKGSLMMVSTIIATVTFSAAVAPPGGVWQEDTTKSVVMRRCRGNTRCAACSNESVCVAGAAVLRYLYPDSFIRFMKYDMIAFASSLVTVFLLISGFPLNNKFTLWILSLDMCVTITFLGLTFLEAISLITPPTTYENNMYGKYFKYRSVSFVVWMIMIGIVGIFLLIRLCYWFKRPNKGARMMVMGKNHSPRLPESKC</sequence>
<evidence type="ECO:0000256" key="6">
    <source>
        <dbReference type="ARBA" id="ARBA00023136"/>
    </source>
</evidence>
<evidence type="ECO:0000313" key="9">
    <source>
        <dbReference type="EMBL" id="KAK4762368.1"/>
    </source>
</evidence>
<dbReference type="Pfam" id="PF13962">
    <property type="entry name" value="PGG"/>
    <property type="match status" value="1"/>
</dbReference>
<accession>A0AAN7KD81</accession>
<feature type="domain" description="PGG" evidence="8">
    <location>
        <begin position="111"/>
        <end position="242"/>
    </location>
</feature>
<feature type="transmembrane region" description="Helical" evidence="7">
    <location>
        <begin position="220"/>
        <end position="244"/>
    </location>
</feature>
<feature type="transmembrane region" description="Helical" evidence="7">
    <location>
        <begin position="264"/>
        <end position="288"/>
    </location>
</feature>
<protein>
    <recommendedName>
        <fullName evidence="8">PGG domain-containing protein</fullName>
    </recommendedName>
</protein>
<evidence type="ECO:0000256" key="4">
    <source>
        <dbReference type="ARBA" id="ARBA00022989"/>
    </source>
</evidence>
<comment type="subcellular location">
    <subcellularLocation>
        <location evidence="1">Membrane</location>
        <topology evidence="1">Multi-pass membrane protein</topology>
    </subcellularLocation>
</comment>
<keyword evidence="10" id="KW-1185">Reference proteome</keyword>
<keyword evidence="2 7" id="KW-0812">Transmembrane</keyword>
<keyword evidence="5" id="KW-0040">ANK repeat</keyword>
<dbReference type="PANTHER" id="PTHR24186">
    <property type="entry name" value="PROTEIN PHOSPHATASE 1 REGULATORY SUBUNIT"/>
    <property type="match status" value="1"/>
</dbReference>
<dbReference type="GO" id="GO:0005886">
    <property type="term" value="C:plasma membrane"/>
    <property type="evidence" value="ECO:0007669"/>
    <property type="project" value="TreeGrafter"/>
</dbReference>
<comment type="caution">
    <text evidence="9">The sequence shown here is derived from an EMBL/GenBank/DDBJ whole genome shotgun (WGS) entry which is preliminary data.</text>
</comment>
<evidence type="ECO:0000259" key="8">
    <source>
        <dbReference type="Pfam" id="PF13962"/>
    </source>
</evidence>
<organism evidence="9 10">
    <name type="scientific">Trapa natans</name>
    <name type="common">Water chestnut</name>
    <dbReference type="NCBI Taxonomy" id="22666"/>
    <lineage>
        <taxon>Eukaryota</taxon>
        <taxon>Viridiplantae</taxon>
        <taxon>Streptophyta</taxon>
        <taxon>Embryophyta</taxon>
        <taxon>Tracheophyta</taxon>
        <taxon>Spermatophyta</taxon>
        <taxon>Magnoliopsida</taxon>
        <taxon>eudicotyledons</taxon>
        <taxon>Gunneridae</taxon>
        <taxon>Pentapetalae</taxon>
        <taxon>rosids</taxon>
        <taxon>malvids</taxon>
        <taxon>Myrtales</taxon>
        <taxon>Lythraceae</taxon>
        <taxon>Trapa</taxon>
    </lineage>
</organism>
<dbReference type="PANTHER" id="PTHR24186:SF37">
    <property type="entry name" value="PGG DOMAIN-CONTAINING PROTEIN"/>
    <property type="match status" value="1"/>
</dbReference>
<evidence type="ECO:0000256" key="2">
    <source>
        <dbReference type="ARBA" id="ARBA00022692"/>
    </source>
</evidence>
<evidence type="ECO:0000313" key="10">
    <source>
        <dbReference type="Proteomes" id="UP001346149"/>
    </source>
</evidence>
<evidence type="ECO:0000256" key="5">
    <source>
        <dbReference type="ARBA" id="ARBA00023043"/>
    </source>
</evidence>
<dbReference type="AlphaFoldDB" id="A0AAN7KD81"/>
<keyword evidence="4 7" id="KW-1133">Transmembrane helix</keyword>
<keyword evidence="3" id="KW-0677">Repeat</keyword>
<reference evidence="9 10" key="1">
    <citation type="journal article" date="2023" name="Hortic Res">
        <title>Pangenome of water caltrop reveals structural variations and asymmetric subgenome divergence after allopolyploidization.</title>
        <authorList>
            <person name="Zhang X."/>
            <person name="Chen Y."/>
            <person name="Wang L."/>
            <person name="Yuan Y."/>
            <person name="Fang M."/>
            <person name="Shi L."/>
            <person name="Lu R."/>
            <person name="Comes H.P."/>
            <person name="Ma Y."/>
            <person name="Chen Y."/>
            <person name="Huang G."/>
            <person name="Zhou Y."/>
            <person name="Zheng Z."/>
            <person name="Qiu Y."/>
        </authorList>
    </citation>
    <scope>NUCLEOTIDE SEQUENCE [LARGE SCALE GENOMIC DNA]</scope>
    <source>
        <strain evidence="9">F231</strain>
    </source>
</reference>
<gene>
    <name evidence="9" type="ORF">SAY86_008136</name>
</gene>
<feature type="transmembrane region" description="Helical" evidence="7">
    <location>
        <begin position="119"/>
        <end position="137"/>
    </location>
</feature>
<evidence type="ECO:0000256" key="1">
    <source>
        <dbReference type="ARBA" id="ARBA00004141"/>
    </source>
</evidence>
<evidence type="ECO:0000256" key="7">
    <source>
        <dbReference type="SAM" id="Phobius"/>
    </source>
</evidence>
<dbReference type="InterPro" id="IPR026961">
    <property type="entry name" value="PGG_dom"/>
</dbReference>
<evidence type="ECO:0000256" key="3">
    <source>
        <dbReference type="ARBA" id="ARBA00022737"/>
    </source>
</evidence>
<proteinExistence type="predicted"/>
<feature type="transmembrane region" description="Helical" evidence="7">
    <location>
        <begin position="194"/>
        <end position="213"/>
    </location>
</feature>
<name>A0AAN7KD81_TRANT</name>
<dbReference type="Proteomes" id="UP001346149">
    <property type="component" value="Unassembled WGS sequence"/>
</dbReference>
<dbReference type="EMBL" id="JAXQNO010000024">
    <property type="protein sequence ID" value="KAK4762368.1"/>
    <property type="molecule type" value="Genomic_DNA"/>
</dbReference>